<dbReference type="EMBL" id="BRXZ01001611">
    <property type="protein sequence ID" value="GMH75220.1"/>
    <property type="molecule type" value="Genomic_DNA"/>
</dbReference>
<reference evidence="2" key="1">
    <citation type="submission" date="2022-07" db="EMBL/GenBank/DDBJ databases">
        <title>Genome analysis of Parmales, a sister group of diatoms, reveals the evolutionary specialization of diatoms from phago-mixotrophs to photoautotrophs.</title>
        <authorList>
            <person name="Ban H."/>
            <person name="Sato S."/>
            <person name="Yoshikawa S."/>
            <person name="Kazumasa Y."/>
            <person name="Nakamura Y."/>
            <person name="Ichinomiya M."/>
            <person name="Saitoh K."/>
            <person name="Sato N."/>
            <person name="Blanc-Mathieu R."/>
            <person name="Endo H."/>
            <person name="Kuwata A."/>
            <person name="Ogata H."/>
        </authorList>
    </citation>
    <scope>NUCLEOTIDE SEQUENCE</scope>
</reference>
<protein>
    <submittedName>
        <fullName evidence="2">Uncharacterized protein</fullName>
    </submittedName>
</protein>
<organism evidence="2 3">
    <name type="scientific">Triparma retinervis</name>
    <dbReference type="NCBI Taxonomy" id="2557542"/>
    <lineage>
        <taxon>Eukaryota</taxon>
        <taxon>Sar</taxon>
        <taxon>Stramenopiles</taxon>
        <taxon>Ochrophyta</taxon>
        <taxon>Bolidophyceae</taxon>
        <taxon>Parmales</taxon>
        <taxon>Triparmaceae</taxon>
        <taxon>Triparma</taxon>
    </lineage>
</organism>
<accession>A0A9W7AWK0</accession>
<dbReference type="AlphaFoldDB" id="A0A9W7AWK0"/>
<proteinExistence type="predicted"/>
<gene>
    <name evidence="2" type="ORF">TrRE_jg7688</name>
</gene>
<comment type="caution">
    <text evidence="2">The sequence shown here is derived from an EMBL/GenBank/DDBJ whole genome shotgun (WGS) entry which is preliminary data.</text>
</comment>
<name>A0A9W7AWK0_9STRA</name>
<feature type="region of interest" description="Disordered" evidence="1">
    <location>
        <begin position="111"/>
        <end position="181"/>
    </location>
</feature>
<sequence>MYGTDEGTTAQVAAPASGYGPRNALAALRNKYAQNSGFSDQEELTVSAYLNKSQSVRHVLTDTEREVKQKVGKVNREIKQKAAKKRWTMGMSKMKAFLNVKETLEDVKASGELSGVVDDDNPSGPLGPENAPLGKNETKAGSDAGAAGEGSKSKGRRGFFKRFKSKSTSERGDKQADSNAE</sequence>
<dbReference type="Proteomes" id="UP001165082">
    <property type="component" value="Unassembled WGS sequence"/>
</dbReference>
<keyword evidence="3" id="KW-1185">Reference proteome</keyword>
<evidence type="ECO:0000313" key="3">
    <source>
        <dbReference type="Proteomes" id="UP001165082"/>
    </source>
</evidence>
<feature type="compositionally biased region" description="Basic and acidic residues" evidence="1">
    <location>
        <begin position="167"/>
        <end position="181"/>
    </location>
</feature>
<feature type="compositionally biased region" description="Basic residues" evidence="1">
    <location>
        <begin position="153"/>
        <end position="165"/>
    </location>
</feature>
<dbReference type="OrthoDB" id="10505850at2759"/>
<evidence type="ECO:0000313" key="2">
    <source>
        <dbReference type="EMBL" id="GMH75220.1"/>
    </source>
</evidence>
<feature type="compositionally biased region" description="Low complexity" evidence="1">
    <location>
        <begin position="139"/>
        <end position="150"/>
    </location>
</feature>
<evidence type="ECO:0000256" key="1">
    <source>
        <dbReference type="SAM" id="MobiDB-lite"/>
    </source>
</evidence>